<dbReference type="GO" id="GO:0030574">
    <property type="term" value="P:collagen catabolic process"/>
    <property type="evidence" value="ECO:0007669"/>
    <property type="project" value="TreeGrafter"/>
</dbReference>
<proteinExistence type="inferred from homology"/>
<sequence length="124" mass="14340">MYALKLPSTGVVYSRRKSVLAVCQKYLAQFGYLKGPSRETQNLQSQKDLTRAIKQLQKAGNIPQTGELDRRTQILMSTPRCGNTDDSMNYGSAYRDPYSRDLRIRKKRYTLANSKWPRTNLTFR</sequence>
<dbReference type="Gene3D" id="3.40.390.10">
    <property type="entry name" value="Collagenase (Catalytic Domain)"/>
    <property type="match status" value="1"/>
</dbReference>
<dbReference type="Proteomes" id="UP000735302">
    <property type="component" value="Unassembled WGS sequence"/>
</dbReference>
<comment type="cofactor">
    <cofactor evidence="1">
        <name>Zn(2+)</name>
        <dbReference type="ChEBI" id="CHEBI:29105"/>
    </cofactor>
</comment>
<evidence type="ECO:0000313" key="8">
    <source>
        <dbReference type="Proteomes" id="UP000735302"/>
    </source>
</evidence>
<keyword evidence="4 7" id="KW-0482">Metalloprotease</keyword>
<evidence type="ECO:0000256" key="3">
    <source>
        <dbReference type="ARBA" id="ARBA00022729"/>
    </source>
</evidence>
<feature type="region of interest" description="Disordered" evidence="5">
    <location>
        <begin position="60"/>
        <end position="94"/>
    </location>
</feature>
<evidence type="ECO:0000259" key="6">
    <source>
        <dbReference type="Pfam" id="PF01471"/>
    </source>
</evidence>
<keyword evidence="4 7" id="KW-0378">Hydrolase</keyword>
<evidence type="ECO:0000256" key="2">
    <source>
        <dbReference type="ARBA" id="ARBA00010370"/>
    </source>
</evidence>
<dbReference type="Pfam" id="PF01471">
    <property type="entry name" value="PG_binding_1"/>
    <property type="match status" value="1"/>
</dbReference>
<dbReference type="InterPro" id="IPR024079">
    <property type="entry name" value="MetalloPept_cat_dom_sf"/>
</dbReference>
<keyword evidence="4 7" id="KW-0645">Protease</keyword>
<dbReference type="GO" id="GO:0030198">
    <property type="term" value="P:extracellular matrix organization"/>
    <property type="evidence" value="ECO:0007669"/>
    <property type="project" value="TreeGrafter"/>
</dbReference>
<dbReference type="InterPro" id="IPR036365">
    <property type="entry name" value="PGBD-like_sf"/>
</dbReference>
<dbReference type="InterPro" id="IPR002477">
    <property type="entry name" value="Peptidoglycan-bd-like"/>
</dbReference>
<accession>A0AAV4CLN5</accession>
<name>A0AAV4CLN5_9GAST</name>
<dbReference type="SUPFAM" id="SSF47090">
    <property type="entry name" value="PGBD-like"/>
    <property type="match status" value="1"/>
</dbReference>
<comment type="caution">
    <text evidence="7">The sequence shown here is derived from an EMBL/GenBank/DDBJ whole genome shotgun (WGS) entry which is preliminary data.</text>
</comment>
<organism evidence="7 8">
    <name type="scientific">Plakobranchus ocellatus</name>
    <dbReference type="NCBI Taxonomy" id="259542"/>
    <lineage>
        <taxon>Eukaryota</taxon>
        <taxon>Metazoa</taxon>
        <taxon>Spiralia</taxon>
        <taxon>Lophotrochozoa</taxon>
        <taxon>Mollusca</taxon>
        <taxon>Gastropoda</taxon>
        <taxon>Heterobranchia</taxon>
        <taxon>Euthyneura</taxon>
        <taxon>Panpulmonata</taxon>
        <taxon>Sacoglossa</taxon>
        <taxon>Placobranchoidea</taxon>
        <taxon>Plakobranchidae</taxon>
        <taxon>Plakobranchus</taxon>
    </lineage>
</organism>
<keyword evidence="3" id="KW-0732">Signal</keyword>
<comment type="similarity">
    <text evidence="2">Belongs to the peptidase M10A family.</text>
</comment>
<dbReference type="AlphaFoldDB" id="A0AAV4CLN5"/>
<evidence type="ECO:0000313" key="7">
    <source>
        <dbReference type="EMBL" id="GFO32802.1"/>
    </source>
</evidence>
<evidence type="ECO:0000256" key="4">
    <source>
        <dbReference type="ARBA" id="ARBA00023049"/>
    </source>
</evidence>
<dbReference type="EMBL" id="BLXT01006675">
    <property type="protein sequence ID" value="GFO32802.1"/>
    <property type="molecule type" value="Genomic_DNA"/>
</dbReference>
<dbReference type="PANTHER" id="PTHR10201">
    <property type="entry name" value="MATRIX METALLOPROTEINASE"/>
    <property type="match status" value="1"/>
</dbReference>
<dbReference type="PANTHER" id="PTHR10201:SF291">
    <property type="entry name" value="MATRIX METALLOPROTEINASE 1, ISOFORM C-RELATED"/>
    <property type="match status" value="1"/>
</dbReference>
<keyword evidence="8" id="KW-1185">Reference proteome</keyword>
<evidence type="ECO:0000256" key="5">
    <source>
        <dbReference type="SAM" id="MobiDB-lite"/>
    </source>
</evidence>
<feature type="compositionally biased region" description="Polar residues" evidence="5">
    <location>
        <begin position="74"/>
        <end position="90"/>
    </location>
</feature>
<reference evidence="7 8" key="1">
    <citation type="journal article" date="2021" name="Elife">
        <title>Chloroplast acquisition without the gene transfer in kleptoplastic sea slugs, Plakobranchus ocellatus.</title>
        <authorList>
            <person name="Maeda T."/>
            <person name="Takahashi S."/>
            <person name="Yoshida T."/>
            <person name="Shimamura S."/>
            <person name="Takaki Y."/>
            <person name="Nagai Y."/>
            <person name="Toyoda A."/>
            <person name="Suzuki Y."/>
            <person name="Arimoto A."/>
            <person name="Ishii H."/>
            <person name="Satoh N."/>
            <person name="Nishiyama T."/>
            <person name="Hasebe M."/>
            <person name="Maruyama T."/>
            <person name="Minagawa J."/>
            <person name="Obokata J."/>
            <person name="Shigenobu S."/>
        </authorList>
    </citation>
    <scope>NUCLEOTIDE SEQUENCE [LARGE SCALE GENOMIC DNA]</scope>
</reference>
<feature type="domain" description="Peptidoglycan binding-like" evidence="6">
    <location>
        <begin position="24"/>
        <end position="73"/>
    </location>
</feature>
<protein>
    <submittedName>
        <fullName evidence="7">Matrix metalloproteinase</fullName>
    </submittedName>
</protein>
<dbReference type="GO" id="GO:0004222">
    <property type="term" value="F:metalloendopeptidase activity"/>
    <property type="evidence" value="ECO:0007669"/>
    <property type="project" value="TreeGrafter"/>
</dbReference>
<evidence type="ECO:0000256" key="1">
    <source>
        <dbReference type="ARBA" id="ARBA00001947"/>
    </source>
</evidence>
<gene>
    <name evidence="7" type="ORF">PoB_005930700</name>
</gene>